<name>A0A8X6MFU9_NEPPI</name>
<protein>
    <submittedName>
        <fullName evidence="1">Uncharacterized protein</fullName>
    </submittedName>
</protein>
<comment type="caution">
    <text evidence="1">The sequence shown here is derived from an EMBL/GenBank/DDBJ whole genome shotgun (WGS) entry which is preliminary data.</text>
</comment>
<organism evidence="1 2">
    <name type="scientific">Nephila pilipes</name>
    <name type="common">Giant wood spider</name>
    <name type="synonym">Nephila maculata</name>
    <dbReference type="NCBI Taxonomy" id="299642"/>
    <lineage>
        <taxon>Eukaryota</taxon>
        <taxon>Metazoa</taxon>
        <taxon>Ecdysozoa</taxon>
        <taxon>Arthropoda</taxon>
        <taxon>Chelicerata</taxon>
        <taxon>Arachnida</taxon>
        <taxon>Araneae</taxon>
        <taxon>Araneomorphae</taxon>
        <taxon>Entelegynae</taxon>
        <taxon>Araneoidea</taxon>
        <taxon>Nephilidae</taxon>
        <taxon>Nephila</taxon>
    </lineage>
</organism>
<evidence type="ECO:0000313" key="1">
    <source>
        <dbReference type="EMBL" id="GFS49452.1"/>
    </source>
</evidence>
<evidence type="ECO:0000313" key="2">
    <source>
        <dbReference type="Proteomes" id="UP000887013"/>
    </source>
</evidence>
<accession>A0A8X6MFU9</accession>
<sequence length="117" mass="13408">MKRIHFEVVEPEIIFWKFIRVRFDTSKVCYATRAALEENKIYQLRASSVKRLMECLQPKLISHIHQQNAAIRFFSATSCCMGVAESFVQHVNGKHVAAMEQHVVGLASSLTSRRASR</sequence>
<keyword evidence="2" id="KW-1185">Reference proteome</keyword>
<gene>
    <name evidence="1" type="ORF">NPIL_411391</name>
</gene>
<reference evidence="1" key="1">
    <citation type="submission" date="2020-08" db="EMBL/GenBank/DDBJ databases">
        <title>Multicomponent nature underlies the extraordinary mechanical properties of spider dragline silk.</title>
        <authorList>
            <person name="Kono N."/>
            <person name="Nakamura H."/>
            <person name="Mori M."/>
            <person name="Yoshida Y."/>
            <person name="Ohtoshi R."/>
            <person name="Malay A.D."/>
            <person name="Moran D.A.P."/>
            <person name="Tomita M."/>
            <person name="Numata K."/>
            <person name="Arakawa K."/>
        </authorList>
    </citation>
    <scope>NUCLEOTIDE SEQUENCE</scope>
</reference>
<proteinExistence type="predicted"/>
<dbReference type="AlphaFoldDB" id="A0A8X6MFU9"/>
<dbReference type="Proteomes" id="UP000887013">
    <property type="component" value="Unassembled WGS sequence"/>
</dbReference>
<dbReference type="EMBL" id="BMAW01045360">
    <property type="protein sequence ID" value="GFS49452.1"/>
    <property type="molecule type" value="Genomic_DNA"/>
</dbReference>